<proteinExistence type="predicted"/>
<feature type="compositionally biased region" description="Pro residues" evidence="1">
    <location>
        <begin position="168"/>
        <end position="182"/>
    </location>
</feature>
<dbReference type="RefSeq" id="WP_187580002.1">
    <property type="nucleotide sequence ID" value="NZ_CP060713.1"/>
</dbReference>
<keyword evidence="4" id="KW-1185">Reference proteome</keyword>
<protein>
    <submittedName>
        <fullName evidence="3">Uncharacterized protein</fullName>
    </submittedName>
</protein>
<dbReference type="AlphaFoldDB" id="A0A7G9REY7"/>
<organism evidence="3 4">
    <name type="scientific">Nocardioides mesophilus</name>
    <dbReference type="NCBI Taxonomy" id="433659"/>
    <lineage>
        <taxon>Bacteria</taxon>
        <taxon>Bacillati</taxon>
        <taxon>Actinomycetota</taxon>
        <taxon>Actinomycetes</taxon>
        <taxon>Propionibacteriales</taxon>
        <taxon>Nocardioidaceae</taxon>
        <taxon>Nocardioides</taxon>
    </lineage>
</organism>
<accession>A0A7G9REY7</accession>
<feature type="compositionally biased region" description="Pro residues" evidence="1">
    <location>
        <begin position="148"/>
        <end position="159"/>
    </location>
</feature>
<reference evidence="3 4" key="1">
    <citation type="submission" date="2020-08" db="EMBL/GenBank/DDBJ databases">
        <title>Genome sequence of Nocardioides mesophilus KACC 16243T.</title>
        <authorList>
            <person name="Hyun D.-W."/>
            <person name="Bae J.-W."/>
        </authorList>
    </citation>
    <scope>NUCLEOTIDE SEQUENCE [LARGE SCALE GENOMIC DNA]</scope>
    <source>
        <strain evidence="3 4">KACC 16243</strain>
    </source>
</reference>
<evidence type="ECO:0000313" key="4">
    <source>
        <dbReference type="Proteomes" id="UP000515947"/>
    </source>
</evidence>
<keyword evidence="2" id="KW-1133">Transmembrane helix</keyword>
<evidence type="ECO:0000256" key="2">
    <source>
        <dbReference type="SAM" id="Phobius"/>
    </source>
</evidence>
<dbReference type="KEGG" id="nmes:H9L09_07305"/>
<dbReference type="Proteomes" id="UP000515947">
    <property type="component" value="Chromosome"/>
</dbReference>
<name>A0A7G9REY7_9ACTN</name>
<evidence type="ECO:0000313" key="3">
    <source>
        <dbReference type="EMBL" id="QNN54162.1"/>
    </source>
</evidence>
<feature type="region of interest" description="Disordered" evidence="1">
    <location>
        <begin position="145"/>
        <end position="189"/>
    </location>
</feature>
<gene>
    <name evidence="3" type="ORF">H9L09_07305</name>
</gene>
<feature type="transmembrane region" description="Helical" evidence="2">
    <location>
        <begin position="12"/>
        <end position="34"/>
    </location>
</feature>
<evidence type="ECO:0000256" key="1">
    <source>
        <dbReference type="SAM" id="MobiDB-lite"/>
    </source>
</evidence>
<dbReference type="EMBL" id="CP060713">
    <property type="protein sequence ID" value="QNN54162.1"/>
    <property type="molecule type" value="Genomic_DNA"/>
</dbReference>
<sequence length="228" mass="23483">MVRTRLRDEEGLAASALLVTALIVGLGIFVYVAVPYVTAVDAKAKNRTAADAAAIAGAEGVREDLLSSLGDDGIPGSWTDLPGAAGLGRSAAEEYASLNDATLVSYWFDAADGTAHTEVEGRGVDGSPSRSRAVAQVDLPQCEALDIPEPPAPPAPPAPSATAGPGPADGPPPTPSPPPLPDPTDVSVDCGPIDLTFQIRYTEDGVEVHFPPGQLDKIRDVMDVRLVD</sequence>
<keyword evidence="2" id="KW-0472">Membrane</keyword>
<keyword evidence="2" id="KW-0812">Transmembrane</keyword>